<accession>A0AAP0ZJH9</accession>
<sequence>MDTAAAPGPTTYLRPGLAVQWRFVEAWATRPACSANPMTNAVLLNNLDHRDLRVITAHGGA</sequence>
<protein>
    <submittedName>
        <fullName evidence="1">Uncharacterized protein</fullName>
    </submittedName>
</protein>
<proteinExistence type="predicted"/>
<comment type="caution">
    <text evidence="1">The sequence shown here is derived from an EMBL/GenBank/DDBJ whole genome shotgun (WGS) entry which is preliminary data.</text>
</comment>
<organism evidence="1 2">
    <name type="scientific">Xanthomonas oryzae</name>
    <dbReference type="NCBI Taxonomy" id="347"/>
    <lineage>
        <taxon>Bacteria</taxon>
        <taxon>Pseudomonadati</taxon>
        <taxon>Pseudomonadota</taxon>
        <taxon>Gammaproteobacteria</taxon>
        <taxon>Lysobacterales</taxon>
        <taxon>Lysobacteraceae</taxon>
        <taxon>Xanthomonas</taxon>
    </lineage>
</organism>
<dbReference type="AlphaFoldDB" id="A0AAP0ZJH9"/>
<reference evidence="1 2" key="2">
    <citation type="submission" date="2015-09" db="EMBL/GenBank/DDBJ databases">
        <title>Draft genome sequence of Xanthomonas oryzae pv. USA str. X11-5A.</title>
        <authorList>
            <person name="Knight B.M."/>
            <person name="Roberts D.P."/>
            <person name="Lin D."/>
            <person name="Hari K."/>
            <person name="Fletcher J."/>
            <person name="Melcher U."/>
            <person name="Blagden T."/>
            <person name="Winegar R.A."/>
        </authorList>
    </citation>
    <scope>NUCLEOTIDE SEQUENCE [LARGE SCALE GENOMIC DNA]</scope>
    <source>
        <strain evidence="1 2">X11-5A</strain>
    </source>
</reference>
<gene>
    <name evidence="1" type="ORF">ADT25_14705</name>
</gene>
<evidence type="ECO:0000313" key="1">
    <source>
        <dbReference type="EMBL" id="KOR42390.1"/>
    </source>
</evidence>
<name>A0AAP0ZJH9_9XANT</name>
<dbReference type="EMBL" id="LHUJ01000260">
    <property type="protein sequence ID" value="KOR42390.1"/>
    <property type="molecule type" value="Genomic_DNA"/>
</dbReference>
<dbReference type="Proteomes" id="UP000036790">
    <property type="component" value="Unassembled WGS sequence"/>
</dbReference>
<evidence type="ECO:0000313" key="2">
    <source>
        <dbReference type="Proteomes" id="UP000036790"/>
    </source>
</evidence>
<reference evidence="1 2" key="1">
    <citation type="submission" date="2015-07" db="EMBL/GenBank/DDBJ databases">
        <authorList>
            <consortium name="Consortium for Microbial Forensics and Genomics (microFORGE)"/>
            <person name="Knight B.M."/>
            <person name="Roberts D.P."/>
            <person name="Lin D."/>
            <person name="Hari K."/>
            <person name="Fletcher J."/>
            <person name="Melcher U."/>
            <person name="Blagden T."/>
            <person name="Winegar R.A."/>
        </authorList>
    </citation>
    <scope>NUCLEOTIDE SEQUENCE [LARGE SCALE GENOMIC DNA]</scope>
    <source>
        <strain evidence="1 2">X11-5A</strain>
    </source>
</reference>